<dbReference type="HAMAP" id="MF_00171">
    <property type="entry name" value="TruA"/>
    <property type="match status" value="1"/>
</dbReference>
<dbReference type="PANTHER" id="PTHR11142:SF0">
    <property type="entry name" value="TRNA PSEUDOURIDINE SYNTHASE-LIKE 1"/>
    <property type="match status" value="1"/>
</dbReference>
<dbReference type="EMBL" id="CP041345">
    <property type="protein sequence ID" value="QKG80733.1"/>
    <property type="molecule type" value="Genomic_DNA"/>
</dbReference>
<dbReference type="InterPro" id="IPR020094">
    <property type="entry name" value="TruA/RsuA/RluB/E/F_N"/>
</dbReference>
<dbReference type="AlphaFoldDB" id="A0A7D3Y0V5"/>
<comment type="catalytic activity">
    <reaction evidence="4 7">
        <text>uridine(38/39/40) in tRNA = pseudouridine(38/39/40) in tRNA</text>
        <dbReference type="Rhea" id="RHEA:22376"/>
        <dbReference type="Rhea" id="RHEA-COMP:10085"/>
        <dbReference type="Rhea" id="RHEA-COMP:10087"/>
        <dbReference type="ChEBI" id="CHEBI:65314"/>
        <dbReference type="ChEBI" id="CHEBI:65315"/>
        <dbReference type="EC" id="5.4.99.12"/>
    </reaction>
</comment>
<dbReference type="PANTHER" id="PTHR11142">
    <property type="entry name" value="PSEUDOURIDYLATE SYNTHASE"/>
    <property type="match status" value="1"/>
</dbReference>
<feature type="domain" description="Pseudouridine synthase I TruA alpha/beta" evidence="8">
    <location>
        <begin position="143"/>
        <end position="243"/>
    </location>
</feature>
<dbReference type="Gene3D" id="3.30.70.660">
    <property type="entry name" value="Pseudouridine synthase I, catalytic domain, C-terminal subdomain"/>
    <property type="match status" value="1"/>
</dbReference>
<keyword evidence="2 4" id="KW-0819">tRNA processing</keyword>
<feature type="active site" description="Nucleophile" evidence="4 5">
    <location>
        <position position="53"/>
    </location>
</feature>
<dbReference type="GO" id="GO:0003723">
    <property type="term" value="F:RNA binding"/>
    <property type="evidence" value="ECO:0007669"/>
    <property type="project" value="InterPro"/>
</dbReference>
<comment type="caution">
    <text evidence="4">Lacks conserved residue(s) required for the propagation of feature annotation.</text>
</comment>
<dbReference type="InterPro" id="IPR020103">
    <property type="entry name" value="PsdUridine_synth_cat_dom_sf"/>
</dbReference>
<dbReference type="KEGG" id="ttz:FHG85_10800"/>
<dbReference type="InterPro" id="IPR001406">
    <property type="entry name" value="PsdUridine_synth_TruA"/>
</dbReference>
<dbReference type="GO" id="GO:0031119">
    <property type="term" value="P:tRNA pseudouridine synthesis"/>
    <property type="evidence" value="ECO:0007669"/>
    <property type="project" value="UniProtKB-UniRule"/>
</dbReference>
<name>A0A7D3Y0V5_9BACT</name>
<dbReference type="GO" id="GO:0160147">
    <property type="term" value="F:tRNA pseudouridine(38-40) synthase activity"/>
    <property type="evidence" value="ECO:0007669"/>
    <property type="project" value="UniProtKB-EC"/>
</dbReference>
<dbReference type="EC" id="5.4.99.12" evidence="4"/>
<keyword evidence="3 4" id="KW-0413">Isomerase</keyword>
<dbReference type="Pfam" id="PF01416">
    <property type="entry name" value="PseudoU_synth_1"/>
    <property type="match status" value="2"/>
</dbReference>
<evidence type="ECO:0000259" key="8">
    <source>
        <dbReference type="Pfam" id="PF01416"/>
    </source>
</evidence>
<dbReference type="FunFam" id="3.30.70.580:FF:000001">
    <property type="entry name" value="tRNA pseudouridine synthase A"/>
    <property type="match status" value="1"/>
</dbReference>
<protein>
    <recommendedName>
        <fullName evidence="4">tRNA pseudouridine synthase A</fullName>
        <ecNumber evidence="4">5.4.99.12</ecNumber>
    </recommendedName>
    <alternativeName>
        <fullName evidence="4">tRNA pseudouridine(38-40) synthase</fullName>
    </alternativeName>
    <alternativeName>
        <fullName evidence="4">tRNA pseudouridylate synthase I</fullName>
    </alternativeName>
    <alternativeName>
        <fullName evidence="4">tRNA-uridine isomerase I</fullName>
    </alternativeName>
</protein>
<feature type="domain" description="Pseudouridine synthase I TruA alpha/beta" evidence="8">
    <location>
        <begin position="8"/>
        <end position="105"/>
    </location>
</feature>
<accession>A0A7D3Y0V5</accession>
<feature type="binding site" evidence="4 6">
    <location>
        <position position="111"/>
    </location>
    <ligand>
        <name>substrate</name>
    </ligand>
</feature>
<comment type="similarity">
    <text evidence="1 4 7">Belongs to the tRNA pseudouridine synthase TruA family.</text>
</comment>
<dbReference type="PIRSF" id="PIRSF001430">
    <property type="entry name" value="tRNA_psdUrid_synth"/>
    <property type="match status" value="1"/>
</dbReference>
<evidence type="ECO:0000256" key="1">
    <source>
        <dbReference type="ARBA" id="ARBA00009375"/>
    </source>
</evidence>
<dbReference type="Gene3D" id="3.30.70.580">
    <property type="entry name" value="Pseudouridine synthase I, catalytic domain, N-terminal subdomain"/>
    <property type="match status" value="1"/>
</dbReference>
<dbReference type="SUPFAM" id="SSF55120">
    <property type="entry name" value="Pseudouridine synthase"/>
    <property type="match status" value="1"/>
</dbReference>
<reference evidence="9 10" key="1">
    <citation type="submission" date="2019-07" db="EMBL/GenBank/DDBJ databases">
        <title>Thalassofilum flectens gen. nov., sp. nov., a novel moderate thermophilic anaerobe from a shallow sea hot spring in Kunashir Island (Russia), representing a new family in the order Bacteroidales, and proposal of Thalassofilacea fam. nov.</title>
        <authorList>
            <person name="Kochetkova T.V."/>
            <person name="Podosokorskaya O.A."/>
            <person name="Novikov A."/>
            <person name="Elcheninov A.G."/>
            <person name="Toshchakov S.V."/>
            <person name="Kublanov I.V."/>
        </authorList>
    </citation>
    <scope>NUCLEOTIDE SEQUENCE [LARGE SCALE GENOMIC DNA]</scope>
    <source>
        <strain evidence="9 10">38-H</strain>
    </source>
</reference>
<evidence type="ECO:0000256" key="5">
    <source>
        <dbReference type="PIRSR" id="PIRSR001430-1"/>
    </source>
</evidence>
<comment type="subunit">
    <text evidence="4">Homodimer.</text>
</comment>
<proteinExistence type="inferred from homology"/>
<sequence length="258" mass="29558">MPRYKLTIEYDGSRYKGWQFQKNADTIMGKLMDAIKDVFKISNFELYGAGRTDAGVHALGQVAHLDIDSAMPPYIALKRLNEVLPVSININEMIKVNPRFHARYDAKYRSYVYHISKRRTAFGKDYSWWVKEPLNVEAMATVCKQYVGMKDYRSFGAPDKEGGSTLVKIERAKVFEIDDSVLIHIVGSHFLWKQVRRMVGTLVQVGIGKLTEGDVKRFFNEYSSLPAKFTAPAPGLYLERVYYAGETISEEPHWLINI</sequence>
<dbReference type="NCBIfam" id="TIGR00071">
    <property type="entry name" value="hisT_truA"/>
    <property type="match status" value="1"/>
</dbReference>
<dbReference type="RefSeq" id="WP_173075775.1">
    <property type="nucleotide sequence ID" value="NZ_CP041345.1"/>
</dbReference>
<comment type="function">
    <text evidence="4">Formation of pseudouridine at positions 38, 39 and 40 in the anticodon stem and loop of transfer RNAs.</text>
</comment>
<organism evidence="9 10">
    <name type="scientific">Tenuifilum thalassicum</name>
    <dbReference type="NCBI Taxonomy" id="2590900"/>
    <lineage>
        <taxon>Bacteria</taxon>
        <taxon>Pseudomonadati</taxon>
        <taxon>Bacteroidota</taxon>
        <taxon>Bacteroidia</taxon>
        <taxon>Bacteroidales</taxon>
        <taxon>Tenuifilaceae</taxon>
        <taxon>Tenuifilum</taxon>
    </lineage>
</organism>
<dbReference type="Proteomes" id="UP000500961">
    <property type="component" value="Chromosome"/>
</dbReference>
<gene>
    <name evidence="4 9" type="primary">truA</name>
    <name evidence="9" type="ORF">FHG85_10800</name>
</gene>
<evidence type="ECO:0000256" key="6">
    <source>
        <dbReference type="PIRSR" id="PIRSR001430-2"/>
    </source>
</evidence>
<dbReference type="CDD" id="cd02570">
    <property type="entry name" value="PseudoU_synth_EcTruA"/>
    <property type="match status" value="1"/>
</dbReference>
<keyword evidence="10" id="KW-1185">Reference proteome</keyword>
<dbReference type="InterPro" id="IPR020097">
    <property type="entry name" value="PsdUridine_synth_TruA_a/b_dom"/>
</dbReference>
<evidence type="ECO:0000256" key="3">
    <source>
        <dbReference type="ARBA" id="ARBA00023235"/>
    </source>
</evidence>
<evidence type="ECO:0000256" key="4">
    <source>
        <dbReference type="HAMAP-Rule" id="MF_00171"/>
    </source>
</evidence>
<evidence type="ECO:0000256" key="2">
    <source>
        <dbReference type="ARBA" id="ARBA00022694"/>
    </source>
</evidence>
<dbReference type="InterPro" id="IPR020095">
    <property type="entry name" value="PsdUridine_synth_TruA_C"/>
</dbReference>
<evidence type="ECO:0000313" key="10">
    <source>
        <dbReference type="Proteomes" id="UP000500961"/>
    </source>
</evidence>
<evidence type="ECO:0000313" key="9">
    <source>
        <dbReference type="EMBL" id="QKG80733.1"/>
    </source>
</evidence>
<evidence type="ECO:0000256" key="7">
    <source>
        <dbReference type="RuleBase" id="RU003792"/>
    </source>
</evidence>